<dbReference type="Proteomes" id="UP001500353">
    <property type="component" value="Unassembled WGS sequence"/>
</dbReference>
<gene>
    <name evidence="1" type="ORF">GCM10023210_33340</name>
</gene>
<dbReference type="EMBL" id="BAABHX010000006">
    <property type="protein sequence ID" value="GAA5097868.1"/>
    <property type="molecule type" value="Genomic_DNA"/>
</dbReference>
<comment type="caution">
    <text evidence="1">The sequence shown here is derived from an EMBL/GenBank/DDBJ whole genome shotgun (WGS) entry which is preliminary data.</text>
</comment>
<organism evidence="1 2">
    <name type="scientific">Chryseobacterium ginsengisoli</name>
    <dbReference type="NCBI Taxonomy" id="363853"/>
    <lineage>
        <taxon>Bacteria</taxon>
        <taxon>Pseudomonadati</taxon>
        <taxon>Bacteroidota</taxon>
        <taxon>Flavobacteriia</taxon>
        <taxon>Flavobacteriales</taxon>
        <taxon>Weeksellaceae</taxon>
        <taxon>Chryseobacterium group</taxon>
        <taxon>Chryseobacterium</taxon>
    </lineage>
</organism>
<sequence>MEIDDLTILKYITPESVNILKTYLEKDSSTYSILEKYEEISYLGPSEKFFFLFKEHEKFINRNHEILHKHSAHLLSVMGLLFMIETNGYMTGNCSIFDPVYGEYGRVIPPDHSFPEDVNIEYRLTDNDSSICIIDLFFNIELNKIMRLVMERYQDHSNYGRSQFLNYDIAFNDLDVINLYPFLFKGTRELESHMNVISEKFNFFDKNKIIDNFQIINNKIHLVFEEITSRTKCNYIKCYNFFNFRSRALRYSDENDELFKYLDKYFFPRKLRKYDPQYYVTFFIVSIDFELPDLEFVKNYNEKYYFDDDINIYDSIYGYKELLIYGDEVKEESLLKDNIKNMLNSSKYRNLLKVNIDLKKTIILFDGFIDKCLYGNKRLKKDFKDLFKFITDESITVFPTTNELTVENIKYIMRFFGNYKSIEFDYSISDLQYLLTHFANKPEEDKNTSIDRAHRMDRFKLDKEIQYELNSLVR</sequence>
<evidence type="ECO:0000313" key="2">
    <source>
        <dbReference type="Proteomes" id="UP001500353"/>
    </source>
</evidence>
<evidence type="ECO:0000313" key="1">
    <source>
        <dbReference type="EMBL" id="GAA5097868.1"/>
    </source>
</evidence>
<protein>
    <submittedName>
        <fullName evidence="1">Uncharacterized protein</fullName>
    </submittedName>
</protein>
<name>A0ABP9MLU6_9FLAO</name>
<dbReference type="RefSeq" id="WP_345206654.1">
    <property type="nucleotide sequence ID" value="NZ_BAABHX010000006.1"/>
</dbReference>
<proteinExistence type="predicted"/>
<reference evidence="2" key="1">
    <citation type="journal article" date="2019" name="Int. J. Syst. Evol. Microbiol.">
        <title>The Global Catalogue of Microorganisms (GCM) 10K type strain sequencing project: providing services to taxonomists for standard genome sequencing and annotation.</title>
        <authorList>
            <consortium name="The Broad Institute Genomics Platform"/>
            <consortium name="The Broad Institute Genome Sequencing Center for Infectious Disease"/>
            <person name="Wu L."/>
            <person name="Ma J."/>
        </authorList>
    </citation>
    <scope>NUCLEOTIDE SEQUENCE [LARGE SCALE GENOMIC DNA]</scope>
    <source>
        <strain evidence="2">JCM 18019</strain>
    </source>
</reference>
<accession>A0ABP9MLU6</accession>
<keyword evidence="2" id="KW-1185">Reference proteome</keyword>